<keyword evidence="9" id="KW-1185">Reference proteome</keyword>
<sequence>MLPPAARTDPPSAWLVDAPTPVGWDQVGRLNAEGLLVISRAVLLDPPPVQHTSPSEVDARSVGISVLLGGLSAMQIVLLAGPAFAIGARRRQRDLALVAANGGSPAHLRRIVLADGVVLGLIGAVIGILLGAILAVAGRPLVEEHLAQARGGGYRFFPLALLAVAGLAVLTGVVAALVPAIVAARQNVVVALTGRRGATRSRRRWVAVGLVLAAGGSGAVAYAAVQVSTNLLLAGLMLTQLGLVLCTPALVGLLARLGQHLPLTPRIAYVVDGTVTVQPPAVARPGGPLKGAKEPAALKLPGYTLATGIRSDRTIISPSALARAGLITHQWGFVIATPAPATAAEDRLRAEVGALSTGLRVDVERGPARSDHPILLILMVAAGLITLGAVGIATGLTAADSRPDLSTLAAVGASPLVRRKLSLSQSGTIACLGSLLGMAVGLVGGVAILTAVNQTYLRTWPSGDLYPIVVPWSVLGALAVVPLVAMLGAGLLTRSRLPIERRID</sequence>
<comment type="subcellular location">
    <subcellularLocation>
        <location evidence="1">Cell membrane</location>
        <topology evidence="1">Multi-pass membrane protein</topology>
    </subcellularLocation>
</comment>
<feature type="transmembrane region" description="Helical" evidence="6">
    <location>
        <begin position="231"/>
        <end position="255"/>
    </location>
</feature>
<dbReference type="Pfam" id="PF02687">
    <property type="entry name" value="FtsX"/>
    <property type="match status" value="1"/>
</dbReference>
<dbReference type="RefSeq" id="WP_139584103.1">
    <property type="nucleotide sequence ID" value="NZ_VDFY01000128.1"/>
</dbReference>
<keyword evidence="4 6" id="KW-1133">Transmembrane helix</keyword>
<protein>
    <submittedName>
        <fullName evidence="8">FtsX-like permease family protein</fullName>
    </submittedName>
</protein>
<feature type="transmembrane region" description="Helical" evidence="6">
    <location>
        <begin position="157"/>
        <end position="184"/>
    </location>
</feature>
<dbReference type="Proteomes" id="UP000306145">
    <property type="component" value="Unassembled WGS sequence"/>
</dbReference>
<name>A0A5C4QVB9_9ACTN</name>
<keyword evidence="3 6" id="KW-0812">Transmembrane</keyword>
<dbReference type="OrthoDB" id="3405625at2"/>
<accession>A0A5C4QVB9</accession>
<evidence type="ECO:0000256" key="6">
    <source>
        <dbReference type="SAM" id="Phobius"/>
    </source>
</evidence>
<proteinExistence type="predicted"/>
<evidence type="ECO:0000256" key="2">
    <source>
        <dbReference type="ARBA" id="ARBA00022475"/>
    </source>
</evidence>
<keyword evidence="2" id="KW-1003">Cell membrane</keyword>
<dbReference type="GO" id="GO:0005886">
    <property type="term" value="C:plasma membrane"/>
    <property type="evidence" value="ECO:0007669"/>
    <property type="project" value="UniProtKB-SubCell"/>
</dbReference>
<feature type="domain" description="ABC3 transporter permease C-terminal" evidence="7">
    <location>
        <begin position="78"/>
        <end position="187"/>
    </location>
</feature>
<evidence type="ECO:0000256" key="1">
    <source>
        <dbReference type="ARBA" id="ARBA00004651"/>
    </source>
</evidence>
<organism evidence="8 9">
    <name type="scientific">Micromonospora orduensis</name>
    <dbReference type="NCBI Taxonomy" id="1420891"/>
    <lineage>
        <taxon>Bacteria</taxon>
        <taxon>Bacillati</taxon>
        <taxon>Actinomycetota</taxon>
        <taxon>Actinomycetes</taxon>
        <taxon>Micromonosporales</taxon>
        <taxon>Micromonosporaceae</taxon>
        <taxon>Micromonospora</taxon>
    </lineage>
</organism>
<evidence type="ECO:0000313" key="9">
    <source>
        <dbReference type="Proteomes" id="UP000306145"/>
    </source>
</evidence>
<dbReference type="EMBL" id="VDFY01000128">
    <property type="protein sequence ID" value="TNH29950.1"/>
    <property type="molecule type" value="Genomic_DNA"/>
</dbReference>
<comment type="caution">
    <text evidence="8">The sequence shown here is derived from an EMBL/GenBank/DDBJ whole genome shotgun (WGS) entry which is preliminary data.</text>
</comment>
<evidence type="ECO:0000259" key="7">
    <source>
        <dbReference type="Pfam" id="PF02687"/>
    </source>
</evidence>
<dbReference type="AlphaFoldDB" id="A0A5C4QVB9"/>
<evidence type="ECO:0000256" key="4">
    <source>
        <dbReference type="ARBA" id="ARBA00022989"/>
    </source>
</evidence>
<reference evidence="8 9" key="1">
    <citation type="submission" date="2019-06" db="EMBL/GenBank/DDBJ databases">
        <title>Micromonospora ordensis sp. nov., isolated from deep marine sediment.</title>
        <authorList>
            <person name="Veyisoglu A."/>
            <person name="Carro L."/>
            <person name="Klenk H.-P."/>
            <person name="Sahin N."/>
        </authorList>
    </citation>
    <scope>NUCLEOTIDE SEQUENCE [LARGE SCALE GENOMIC DNA]</scope>
    <source>
        <strain evidence="8 9">S2509</strain>
    </source>
</reference>
<feature type="transmembrane region" description="Helical" evidence="6">
    <location>
        <begin position="429"/>
        <end position="452"/>
    </location>
</feature>
<keyword evidence="5 6" id="KW-0472">Membrane</keyword>
<evidence type="ECO:0000256" key="3">
    <source>
        <dbReference type="ARBA" id="ARBA00022692"/>
    </source>
</evidence>
<dbReference type="InterPro" id="IPR003838">
    <property type="entry name" value="ABC3_permease_C"/>
</dbReference>
<feature type="transmembrane region" description="Helical" evidence="6">
    <location>
        <begin position="374"/>
        <end position="395"/>
    </location>
</feature>
<feature type="transmembrane region" description="Helical" evidence="6">
    <location>
        <begin position="472"/>
        <end position="492"/>
    </location>
</feature>
<gene>
    <name evidence="8" type="ORF">FHG89_10040</name>
</gene>
<feature type="transmembrane region" description="Helical" evidence="6">
    <location>
        <begin position="205"/>
        <end position="225"/>
    </location>
</feature>
<feature type="transmembrane region" description="Helical" evidence="6">
    <location>
        <begin position="62"/>
        <end position="86"/>
    </location>
</feature>
<evidence type="ECO:0000256" key="5">
    <source>
        <dbReference type="ARBA" id="ARBA00023136"/>
    </source>
</evidence>
<feature type="transmembrane region" description="Helical" evidence="6">
    <location>
        <begin position="117"/>
        <end position="137"/>
    </location>
</feature>
<evidence type="ECO:0000313" key="8">
    <source>
        <dbReference type="EMBL" id="TNH29950.1"/>
    </source>
</evidence>